<feature type="region of interest" description="Disordered" evidence="1">
    <location>
        <begin position="32"/>
        <end position="65"/>
    </location>
</feature>
<sequence>MEWSPFADRPASNAGSFFSLRRQSLDAGSVESLRFSDAESQLSNKRPPSDMADEPAKRQSLSAARSTALSRVSNVSSGLFCTPKPSPFRAPLRPVAGPSRPPHSLTEASDYSRPSPLVEGPSRSVGESSISRPAPSIFASSFSITPPPLVYSPSSFHFDRPSSRQSSHSLGTRSRVILAFDFGTGYSSASYVLIEPGPTEVHSILPKLTEEDDPFADSDGDNASESSFDSLELRHDRNELYRWGHSVHQAWLEVSTIQFKKFKLLLQDNDETADVREMLRRDLETLASRARSKTQIDLIIDFLTTFVAHVKKMLDDAGIYSGTDK</sequence>
<reference evidence="2 3" key="1">
    <citation type="submission" date="2023-01" db="EMBL/GenBank/DDBJ databases">
        <title>Analysis of 21 Apiospora genomes using comparative genomics revels a genus with tremendous synthesis potential of carbohydrate active enzymes and secondary metabolites.</title>
        <authorList>
            <person name="Sorensen T."/>
        </authorList>
    </citation>
    <scope>NUCLEOTIDE SEQUENCE [LARGE SCALE GENOMIC DNA]</scope>
    <source>
        <strain evidence="2 3">CBS 114990</strain>
    </source>
</reference>
<accession>A0ABR1VJ12</accession>
<dbReference type="Proteomes" id="UP001433268">
    <property type="component" value="Unassembled WGS sequence"/>
</dbReference>
<dbReference type="EMBL" id="JAQQWN010000008">
    <property type="protein sequence ID" value="KAK8071231.1"/>
    <property type="molecule type" value="Genomic_DNA"/>
</dbReference>
<evidence type="ECO:0000256" key="1">
    <source>
        <dbReference type="SAM" id="MobiDB-lite"/>
    </source>
</evidence>
<comment type="caution">
    <text evidence="2">The sequence shown here is derived from an EMBL/GenBank/DDBJ whole genome shotgun (WGS) entry which is preliminary data.</text>
</comment>
<protein>
    <submittedName>
        <fullName evidence="2">Uncharacterized protein</fullName>
    </submittedName>
</protein>
<dbReference type="GeneID" id="92048809"/>
<name>A0ABR1VJ12_9PEZI</name>
<feature type="region of interest" description="Disordered" evidence="1">
    <location>
        <begin position="87"/>
        <end position="130"/>
    </location>
</feature>
<evidence type="ECO:0000313" key="3">
    <source>
        <dbReference type="Proteomes" id="UP001433268"/>
    </source>
</evidence>
<gene>
    <name evidence="2" type="ORF">PG997_011434</name>
</gene>
<organism evidence="2 3">
    <name type="scientific">Apiospora hydei</name>
    <dbReference type="NCBI Taxonomy" id="1337664"/>
    <lineage>
        <taxon>Eukaryota</taxon>
        <taxon>Fungi</taxon>
        <taxon>Dikarya</taxon>
        <taxon>Ascomycota</taxon>
        <taxon>Pezizomycotina</taxon>
        <taxon>Sordariomycetes</taxon>
        <taxon>Xylariomycetidae</taxon>
        <taxon>Amphisphaeriales</taxon>
        <taxon>Apiosporaceae</taxon>
        <taxon>Apiospora</taxon>
    </lineage>
</organism>
<proteinExistence type="predicted"/>
<evidence type="ECO:0000313" key="2">
    <source>
        <dbReference type="EMBL" id="KAK8071231.1"/>
    </source>
</evidence>
<dbReference type="RefSeq" id="XP_066665039.1">
    <property type="nucleotide sequence ID" value="XM_066815749.1"/>
</dbReference>
<keyword evidence="3" id="KW-1185">Reference proteome</keyword>